<evidence type="ECO:0000259" key="2">
    <source>
        <dbReference type="Pfam" id="PF21537"/>
    </source>
</evidence>
<reference evidence="3" key="1">
    <citation type="journal article" date="2021" name="PeerJ">
        <title>Extensive microbial diversity within the chicken gut microbiome revealed by metagenomics and culture.</title>
        <authorList>
            <person name="Gilroy R."/>
            <person name="Ravi A."/>
            <person name="Getino M."/>
            <person name="Pursley I."/>
            <person name="Horton D.L."/>
            <person name="Alikhan N.F."/>
            <person name="Baker D."/>
            <person name="Gharbi K."/>
            <person name="Hall N."/>
            <person name="Watson M."/>
            <person name="Adriaenssens E.M."/>
            <person name="Foster-Nyarko E."/>
            <person name="Jarju S."/>
            <person name="Secka A."/>
            <person name="Antonio M."/>
            <person name="Oren A."/>
            <person name="Chaudhuri R.R."/>
            <person name="La Ragione R."/>
            <person name="Hildebrand F."/>
            <person name="Pallen M.J."/>
        </authorList>
    </citation>
    <scope>NUCLEOTIDE SEQUENCE</scope>
    <source>
        <strain evidence="3">CHK192-9172</strain>
    </source>
</reference>
<dbReference type="Pfam" id="PF02492">
    <property type="entry name" value="cobW"/>
    <property type="match status" value="1"/>
</dbReference>
<feature type="domain" description="DUF1980" evidence="2">
    <location>
        <begin position="180"/>
        <end position="312"/>
    </location>
</feature>
<gene>
    <name evidence="3" type="ORF">IAA08_10600</name>
</gene>
<dbReference type="InterPro" id="IPR027417">
    <property type="entry name" value="P-loop_NTPase"/>
</dbReference>
<sequence length="314" mass="36533">MEVPVYLFTGFMDSGKTSLITETLLENDFGTGNRNLIIACEDGEVEYDEEKLGKIDTTVVGVESEETFTREYLQACDAQFRPEQVFIEYNGTWEAARILEMQLPKDWVIVQTLATVDASTYEMYLSNMRPMIMEQLFHADVVIFNRCTDETPKAKFRRSIKAVNRKAQIVYEREDGTIDENDMEELPYDINQDLIHITDEDYGIFYLDVQDNPKKYEGKKIRFLGLVYRPEKFGKKPLFMPGRFVMTCCVEDIQFIGFKCKYDKAAEIPHKSWVDLTAEIHHEFAKEYRGKGPVLYALEVKKAQPPQDELVYFN</sequence>
<reference evidence="3" key="2">
    <citation type="submission" date="2021-04" db="EMBL/GenBank/DDBJ databases">
        <authorList>
            <person name="Gilroy R."/>
        </authorList>
    </citation>
    <scope>NUCLEOTIDE SEQUENCE</scope>
    <source>
        <strain evidence="3">CHK192-9172</strain>
    </source>
</reference>
<dbReference type="EMBL" id="DXCH01000284">
    <property type="protein sequence ID" value="HIZ08367.1"/>
    <property type="molecule type" value="Genomic_DNA"/>
</dbReference>
<dbReference type="AlphaFoldDB" id="A0A9D2IGN8"/>
<dbReference type="InterPro" id="IPR048447">
    <property type="entry name" value="DUF1980_C"/>
</dbReference>
<accession>A0A9D2IGN8</accession>
<dbReference type="SUPFAM" id="SSF52540">
    <property type="entry name" value="P-loop containing nucleoside triphosphate hydrolases"/>
    <property type="match status" value="1"/>
</dbReference>
<feature type="domain" description="CobW/HypB/UreG nucleotide-binding" evidence="1">
    <location>
        <begin position="4"/>
        <end position="170"/>
    </location>
</feature>
<evidence type="ECO:0000313" key="3">
    <source>
        <dbReference type="EMBL" id="HIZ08367.1"/>
    </source>
</evidence>
<proteinExistence type="predicted"/>
<dbReference type="PANTHER" id="PTHR40047:SF1">
    <property type="entry name" value="UPF0703 PROTEIN YCGQ"/>
    <property type="match status" value="1"/>
</dbReference>
<organism evidence="3 4">
    <name type="scientific">Candidatus Eubacterium avistercoris</name>
    <dbReference type="NCBI Taxonomy" id="2838567"/>
    <lineage>
        <taxon>Bacteria</taxon>
        <taxon>Bacillati</taxon>
        <taxon>Bacillota</taxon>
        <taxon>Clostridia</taxon>
        <taxon>Eubacteriales</taxon>
        <taxon>Eubacteriaceae</taxon>
        <taxon>Eubacterium</taxon>
    </lineage>
</organism>
<name>A0A9D2IGN8_9FIRM</name>
<dbReference type="PANTHER" id="PTHR40047">
    <property type="entry name" value="UPF0703 PROTEIN YCGQ"/>
    <property type="match status" value="1"/>
</dbReference>
<dbReference type="Pfam" id="PF21537">
    <property type="entry name" value="DUF1980_C"/>
    <property type="match status" value="1"/>
</dbReference>
<comment type="caution">
    <text evidence="3">The sequence shown here is derived from an EMBL/GenBank/DDBJ whole genome shotgun (WGS) entry which is preliminary data.</text>
</comment>
<dbReference type="InterPro" id="IPR003495">
    <property type="entry name" value="CobW/HypB/UreG_nucleotide-bd"/>
</dbReference>
<dbReference type="Gene3D" id="3.40.50.300">
    <property type="entry name" value="P-loop containing nucleotide triphosphate hydrolases"/>
    <property type="match status" value="1"/>
</dbReference>
<protein>
    <submittedName>
        <fullName evidence="3">GTPase</fullName>
    </submittedName>
</protein>
<evidence type="ECO:0000313" key="4">
    <source>
        <dbReference type="Proteomes" id="UP000824024"/>
    </source>
</evidence>
<dbReference type="InterPro" id="IPR052955">
    <property type="entry name" value="UPF0703_membrane_permease"/>
</dbReference>
<evidence type="ECO:0000259" key="1">
    <source>
        <dbReference type="Pfam" id="PF02492"/>
    </source>
</evidence>
<dbReference type="Proteomes" id="UP000824024">
    <property type="component" value="Unassembled WGS sequence"/>
</dbReference>